<evidence type="ECO:0000313" key="4">
    <source>
        <dbReference type="Proteomes" id="UP001597307"/>
    </source>
</evidence>
<dbReference type="RefSeq" id="WP_343878721.1">
    <property type="nucleotide sequence ID" value="NZ_BAAAIJ010000024.1"/>
</dbReference>
<evidence type="ECO:0000313" key="3">
    <source>
        <dbReference type="EMBL" id="MFD1846984.1"/>
    </source>
</evidence>
<feature type="domain" description="Transposase IS204/IS1001/IS1096/IS1165 helix-turn-helix" evidence="1">
    <location>
        <begin position="100"/>
        <end position="148"/>
    </location>
</feature>
<keyword evidence="4" id="KW-1185">Reference proteome</keyword>
<proteinExistence type="predicted"/>
<reference evidence="4" key="1">
    <citation type="journal article" date="2019" name="Int. J. Syst. Evol. Microbiol.">
        <title>The Global Catalogue of Microorganisms (GCM) 10K type strain sequencing project: providing services to taxonomists for standard genome sequencing and annotation.</title>
        <authorList>
            <consortium name="The Broad Institute Genomics Platform"/>
            <consortium name="The Broad Institute Genome Sequencing Center for Infectious Disease"/>
            <person name="Wu L."/>
            <person name="Ma J."/>
        </authorList>
    </citation>
    <scope>NUCLEOTIDE SEQUENCE [LARGE SCALE GENOMIC DNA]</scope>
    <source>
        <strain evidence="4">JCM 11496</strain>
    </source>
</reference>
<dbReference type="EMBL" id="JBHUGA010000035">
    <property type="protein sequence ID" value="MFD1846984.1"/>
    <property type="molecule type" value="Genomic_DNA"/>
</dbReference>
<sequence>MADFTSCPDGWWCARADAMLGVKGIHVTSVTTTPAGLVLGVETGDTIVGCPACGVIAVGHGRRSVRLHDTPCFGRAVRLIWAKRIWRCPDQGCPKTTFTEEHPLAGPRSKLTTRSIGWAVDALSRYDTSVSALAYQLGVSWHTLWNAITPEATRRTTTPA</sequence>
<protein>
    <submittedName>
        <fullName evidence="3">Helix-turn-helix domain-containing protein</fullName>
    </submittedName>
</protein>
<gene>
    <name evidence="3" type="ORF">ACFSFX_10275</name>
</gene>
<dbReference type="Pfam" id="PF13542">
    <property type="entry name" value="HTH_Tnp_ISL3"/>
    <property type="match status" value="1"/>
</dbReference>
<dbReference type="Pfam" id="PF14690">
    <property type="entry name" value="Zn_ribbon_ISL3"/>
    <property type="match status" value="1"/>
</dbReference>
<feature type="domain" description="Transposase IS204/IS1001/IS1096/IS1165 zinc-finger" evidence="2">
    <location>
        <begin position="49"/>
        <end position="90"/>
    </location>
</feature>
<comment type="caution">
    <text evidence="3">The sequence shown here is derived from an EMBL/GenBank/DDBJ whole genome shotgun (WGS) entry which is preliminary data.</text>
</comment>
<evidence type="ECO:0000259" key="1">
    <source>
        <dbReference type="Pfam" id="PF13542"/>
    </source>
</evidence>
<dbReference type="InterPro" id="IPR032877">
    <property type="entry name" value="Transposase_HTH"/>
</dbReference>
<evidence type="ECO:0000259" key="2">
    <source>
        <dbReference type="Pfam" id="PF14690"/>
    </source>
</evidence>
<accession>A0ABW4Q8C7</accession>
<name>A0ABW4Q8C7_9MICC</name>
<organism evidence="3 4">
    <name type="scientific">Arthrobacter flavus</name>
    <dbReference type="NCBI Taxonomy" id="95172"/>
    <lineage>
        <taxon>Bacteria</taxon>
        <taxon>Bacillati</taxon>
        <taxon>Actinomycetota</taxon>
        <taxon>Actinomycetes</taxon>
        <taxon>Micrococcales</taxon>
        <taxon>Micrococcaceae</taxon>
        <taxon>Arthrobacter</taxon>
    </lineage>
</organism>
<dbReference type="InterPro" id="IPR029261">
    <property type="entry name" value="Transposase_Znf"/>
</dbReference>
<dbReference type="Proteomes" id="UP001597307">
    <property type="component" value="Unassembled WGS sequence"/>
</dbReference>